<name>A0ABT1TA73_9SPHI</name>
<dbReference type="Proteomes" id="UP001204376">
    <property type="component" value="Unassembled WGS sequence"/>
</dbReference>
<protein>
    <submittedName>
        <fullName evidence="1">Uncharacterized protein</fullName>
    </submittedName>
</protein>
<accession>A0ABT1TA73</accession>
<dbReference type="EMBL" id="JANHOH010000015">
    <property type="protein sequence ID" value="MCQ6961444.1"/>
    <property type="molecule type" value="Genomic_DNA"/>
</dbReference>
<evidence type="ECO:0000313" key="1">
    <source>
        <dbReference type="EMBL" id="MCQ6961444.1"/>
    </source>
</evidence>
<organism evidence="1 2">
    <name type="scientific">Mucilaginibacter aquariorum</name>
    <dbReference type="NCBI Taxonomy" id="2967225"/>
    <lineage>
        <taxon>Bacteria</taxon>
        <taxon>Pseudomonadati</taxon>
        <taxon>Bacteroidota</taxon>
        <taxon>Sphingobacteriia</taxon>
        <taxon>Sphingobacteriales</taxon>
        <taxon>Sphingobacteriaceae</taxon>
        <taxon>Mucilaginibacter</taxon>
    </lineage>
</organism>
<keyword evidence="2" id="KW-1185">Reference proteome</keyword>
<proteinExistence type="predicted"/>
<comment type="caution">
    <text evidence="1">The sequence shown here is derived from an EMBL/GenBank/DDBJ whole genome shotgun (WGS) entry which is preliminary data.</text>
</comment>
<dbReference type="RefSeq" id="WP_256541611.1">
    <property type="nucleotide sequence ID" value="NZ_JANHOH010000015.1"/>
</dbReference>
<sequence length="190" mass="21895">MSKELIPEIKANYAFYNKVLRERKSVFDSLISIEEIGNNSNVLESNNNIAHLSLPNAIVLRINVKVNNHNFFQFKLRCTDLCAVPFFRYDSDGDTHRNYDESIPLEDQQVPAPHFHYYNENGINIAYKTPSLLDENETKALEDINICIKHFCHEANLRLNDDDFPEIQILPGQIPLKVTSDDPNSNVNFI</sequence>
<reference evidence="1 2" key="1">
    <citation type="submission" date="2022-07" db="EMBL/GenBank/DDBJ databases">
        <title>Mucilaginibacter sp. JC4.</title>
        <authorList>
            <person name="Le V."/>
            <person name="Ko S.-R."/>
            <person name="Ahn C.-Y."/>
            <person name="Oh H.-M."/>
        </authorList>
    </citation>
    <scope>NUCLEOTIDE SEQUENCE [LARGE SCALE GENOMIC DNA]</scope>
    <source>
        <strain evidence="1 2">JC4</strain>
    </source>
</reference>
<gene>
    <name evidence="1" type="ORF">NPE20_25955</name>
</gene>
<evidence type="ECO:0000313" key="2">
    <source>
        <dbReference type="Proteomes" id="UP001204376"/>
    </source>
</evidence>